<gene>
    <name evidence="10" type="ORF">IAA60_04010</name>
</gene>
<feature type="transmembrane region" description="Helical" evidence="8">
    <location>
        <begin position="251"/>
        <end position="272"/>
    </location>
</feature>
<proteinExistence type="inferred from homology"/>
<feature type="domain" description="ABC transmembrane type-1" evidence="9">
    <location>
        <begin position="68"/>
        <end position="272"/>
    </location>
</feature>
<dbReference type="PANTHER" id="PTHR42929:SF1">
    <property type="entry name" value="INNER MEMBRANE ABC TRANSPORTER PERMEASE PROTEIN YDCU-RELATED"/>
    <property type="match status" value="1"/>
</dbReference>
<evidence type="ECO:0000256" key="1">
    <source>
        <dbReference type="ARBA" id="ARBA00004651"/>
    </source>
</evidence>
<dbReference type="CDD" id="cd06261">
    <property type="entry name" value="TM_PBP2"/>
    <property type="match status" value="1"/>
</dbReference>
<organism evidence="10 11">
    <name type="scientific">Candidatus Ornithomonoglobus intestinigallinarum</name>
    <dbReference type="NCBI Taxonomy" id="2840894"/>
    <lineage>
        <taxon>Bacteria</taxon>
        <taxon>Bacillati</taxon>
        <taxon>Bacillota</taxon>
        <taxon>Clostridia</taxon>
        <taxon>Candidatus Ornithomonoglobus</taxon>
    </lineage>
</organism>
<name>A0A9D1H1V3_9FIRM</name>
<evidence type="ECO:0000313" key="10">
    <source>
        <dbReference type="EMBL" id="HIT85057.1"/>
    </source>
</evidence>
<evidence type="ECO:0000256" key="7">
    <source>
        <dbReference type="ARBA" id="ARBA00023136"/>
    </source>
</evidence>
<keyword evidence="4" id="KW-1003">Cell membrane</keyword>
<comment type="similarity">
    <text evidence="2">Belongs to the binding-protein-dependent transport system permease family. CysTW subfamily.</text>
</comment>
<dbReference type="EMBL" id="DVLU01000035">
    <property type="protein sequence ID" value="HIT85057.1"/>
    <property type="molecule type" value="Genomic_DNA"/>
</dbReference>
<sequence length="282" mass="30986">MRKNAGSLPVKAVMIGPTVLWLLIFLLAPLFIVVGISFMTKNSHGGVNMPLTLEAYGSMANVDYVLIFLRSMWLAFKTTILCLVFGYPLAAVIAHSSKNVKPILVLMVMLPFWINSMIRLYGWMTMLRGEGIINTLLANIGIEPLEMLYTDGAVLLGMVYELLPFAVLPLYTSIEKIDPSLLEAACDLGAAKRRSFMRVTLPLTMPGIFAASIQTFIPALGLFYVSDMLGGGSSMYLGNLIKNQFLSARNWPLGAALSLLLIAVTIILMRLYTRVGKLDDIV</sequence>
<dbReference type="PANTHER" id="PTHR42929">
    <property type="entry name" value="INNER MEMBRANE ABC TRANSPORTER PERMEASE PROTEIN YDCU-RELATED-RELATED"/>
    <property type="match status" value="1"/>
</dbReference>
<evidence type="ECO:0000313" key="11">
    <source>
        <dbReference type="Proteomes" id="UP000824165"/>
    </source>
</evidence>
<keyword evidence="7 8" id="KW-0472">Membrane</keyword>
<dbReference type="GO" id="GO:0055085">
    <property type="term" value="P:transmembrane transport"/>
    <property type="evidence" value="ECO:0007669"/>
    <property type="project" value="InterPro"/>
</dbReference>
<comment type="caution">
    <text evidence="10">The sequence shown here is derived from an EMBL/GenBank/DDBJ whole genome shotgun (WGS) entry which is preliminary data.</text>
</comment>
<dbReference type="InterPro" id="IPR035906">
    <property type="entry name" value="MetI-like_sf"/>
</dbReference>
<evidence type="ECO:0000256" key="2">
    <source>
        <dbReference type="ARBA" id="ARBA00007069"/>
    </source>
</evidence>
<feature type="transmembrane region" description="Helical" evidence="8">
    <location>
        <begin position="102"/>
        <end position="121"/>
    </location>
</feature>
<feature type="transmembrane region" description="Helical" evidence="8">
    <location>
        <begin position="67"/>
        <end position="90"/>
    </location>
</feature>
<accession>A0A9D1H1V3</accession>
<keyword evidence="6 8" id="KW-1133">Transmembrane helix</keyword>
<feature type="transmembrane region" description="Helical" evidence="8">
    <location>
        <begin position="203"/>
        <end position="225"/>
    </location>
</feature>
<evidence type="ECO:0000256" key="8">
    <source>
        <dbReference type="RuleBase" id="RU363032"/>
    </source>
</evidence>
<keyword evidence="5 8" id="KW-0812">Transmembrane</keyword>
<reference evidence="10" key="1">
    <citation type="submission" date="2020-10" db="EMBL/GenBank/DDBJ databases">
        <authorList>
            <person name="Gilroy R."/>
        </authorList>
    </citation>
    <scope>NUCLEOTIDE SEQUENCE</scope>
    <source>
        <strain evidence="10">CHK181-108</strain>
    </source>
</reference>
<evidence type="ECO:0000259" key="9">
    <source>
        <dbReference type="PROSITE" id="PS50928"/>
    </source>
</evidence>
<comment type="subcellular location">
    <subcellularLocation>
        <location evidence="1 8">Cell membrane</location>
        <topology evidence="1 8">Multi-pass membrane protein</topology>
    </subcellularLocation>
</comment>
<dbReference type="PROSITE" id="PS50928">
    <property type="entry name" value="ABC_TM1"/>
    <property type="match status" value="1"/>
</dbReference>
<dbReference type="Gene3D" id="1.10.3720.10">
    <property type="entry name" value="MetI-like"/>
    <property type="match status" value="1"/>
</dbReference>
<evidence type="ECO:0000256" key="5">
    <source>
        <dbReference type="ARBA" id="ARBA00022692"/>
    </source>
</evidence>
<feature type="transmembrane region" description="Helical" evidence="8">
    <location>
        <begin position="12"/>
        <end position="39"/>
    </location>
</feature>
<dbReference type="Pfam" id="PF00528">
    <property type="entry name" value="BPD_transp_1"/>
    <property type="match status" value="1"/>
</dbReference>
<dbReference type="SUPFAM" id="SSF161098">
    <property type="entry name" value="MetI-like"/>
    <property type="match status" value="1"/>
</dbReference>
<dbReference type="AlphaFoldDB" id="A0A9D1H1V3"/>
<dbReference type="Proteomes" id="UP000824165">
    <property type="component" value="Unassembled WGS sequence"/>
</dbReference>
<evidence type="ECO:0000256" key="3">
    <source>
        <dbReference type="ARBA" id="ARBA00022448"/>
    </source>
</evidence>
<dbReference type="InterPro" id="IPR000515">
    <property type="entry name" value="MetI-like"/>
</dbReference>
<evidence type="ECO:0000256" key="4">
    <source>
        <dbReference type="ARBA" id="ARBA00022475"/>
    </source>
</evidence>
<evidence type="ECO:0000256" key="6">
    <source>
        <dbReference type="ARBA" id="ARBA00022989"/>
    </source>
</evidence>
<keyword evidence="3 8" id="KW-0813">Transport</keyword>
<dbReference type="GO" id="GO:0005886">
    <property type="term" value="C:plasma membrane"/>
    <property type="evidence" value="ECO:0007669"/>
    <property type="project" value="UniProtKB-SubCell"/>
</dbReference>
<protein>
    <submittedName>
        <fullName evidence="10">ABC transporter permease</fullName>
    </submittedName>
</protein>
<reference evidence="10" key="2">
    <citation type="journal article" date="2021" name="PeerJ">
        <title>Extensive microbial diversity within the chicken gut microbiome revealed by metagenomics and culture.</title>
        <authorList>
            <person name="Gilroy R."/>
            <person name="Ravi A."/>
            <person name="Getino M."/>
            <person name="Pursley I."/>
            <person name="Horton D.L."/>
            <person name="Alikhan N.F."/>
            <person name="Baker D."/>
            <person name="Gharbi K."/>
            <person name="Hall N."/>
            <person name="Watson M."/>
            <person name="Adriaenssens E.M."/>
            <person name="Foster-Nyarko E."/>
            <person name="Jarju S."/>
            <person name="Secka A."/>
            <person name="Antonio M."/>
            <person name="Oren A."/>
            <person name="Chaudhuri R.R."/>
            <person name="La Ragione R."/>
            <person name="Hildebrand F."/>
            <person name="Pallen M.J."/>
        </authorList>
    </citation>
    <scope>NUCLEOTIDE SEQUENCE</scope>
    <source>
        <strain evidence="10">CHK181-108</strain>
    </source>
</reference>